<keyword evidence="2" id="KW-1185">Reference proteome</keyword>
<dbReference type="InterPro" id="IPR011033">
    <property type="entry name" value="PRC_barrel-like_sf"/>
</dbReference>
<dbReference type="EMBL" id="PYYB01000003">
    <property type="protein sequence ID" value="PTL55509.1"/>
    <property type="molecule type" value="Genomic_DNA"/>
</dbReference>
<dbReference type="AlphaFoldDB" id="A0A2T4UDD1"/>
<evidence type="ECO:0000313" key="2">
    <source>
        <dbReference type="Proteomes" id="UP000240739"/>
    </source>
</evidence>
<proteinExistence type="predicted"/>
<sequence>MSSVGEIPSWVGTRVEGLDGRPVGRVEAVQIADRAACPTGLLVRLSDGSRALVPLQGARRGPGVVRVPVH</sequence>
<gene>
    <name evidence="1" type="ORF">C7Y72_17825</name>
</gene>
<name>A0A2T4UDD1_9ACTN</name>
<evidence type="ECO:0000313" key="1">
    <source>
        <dbReference type="EMBL" id="PTL55509.1"/>
    </source>
</evidence>
<protein>
    <recommendedName>
        <fullName evidence="3">PRC-barrel domain-containing protein</fullName>
    </recommendedName>
</protein>
<reference evidence="1 2" key="1">
    <citation type="submission" date="2018-03" db="EMBL/GenBank/DDBJ databases">
        <title>Aquarubrobacter algicola gen. nov., sp. nov., a novel actinobacterium isolated from shallow eutrophic lake during the end of cyanobacterial harmful algal blooms.</title>
        <authorList>
            <person name="Chun S.J."/>
        </authorList>
    </citation>
    <scope>NUCLEOTIDE SEQUENCE [LARGE SCALE GENOMIC DNA]</scope>
    <source>
        <strain evidence="1 2">Seoho-28</strain>
    </source>
</reference>
<organism evidence="1 2">
    <name type="scientific">Paraconexibacter algicola</name>
    <dbReference type="NCBI Taxonomy" id="2133960"/>
    <lineage>
        <taxon>Bacteria</taxon>
        <taxon>Bacillati</taxon>
        <taxon>Actinomycetota</taxon>
        <taxon>Thermoleophilia</taxon>
        <taxon>Solirubrobacterales</taxon>
        <taxon>Paraconexibacteraceae</taxon>
        <taxon>Paraconexibacter</taxon>
    </lineage>
</organism>
<evidence type="ECO:0008006" key="3">
    <source>
        <dbReference type="Google" id="ProtNLM"/>
    </source>
</evidence>
<dbReference type="RefSeq" id="WP_107570552.1">
    <property type="nucleotide sequence ID" value="NZ_PYYB01000003.1"/>
</dbReference>
<dbReference type="SUPFAM" id="SSF50346">
    <property type="entry name" value="PRC-barrel domain"/>
    <property type="match status" value="1"/>
</dbReference>
<dbReference type="Proteomes" id="UP000240739">
    <property type="component" value="Unassembled WGS sequence"/>
</dbReference>
<comment type="caution">
    <text evidence="1">The sequence shown here is derived from an EMBL/GenBank/DDBJ whole genome shotgun (WGS) entry which is preliminary data.</text>
</comment>
<accession>A0A2T4UDD1</accession>